<dbReference type="PROSITE" id="PS51780">
    <property type="entry name" value="GW"/>
    <property type="match status" value="2"/>
</dbReference>
<feature type="domain" description="GW" evidence="6">
    <location>
        <begin position="587"/>
        <end position="668"/>
    </location>
</feature>
<dbReference type="SUPFAM" id="SSF82057">
    <property type="entry name" value="Prokaryotic SH3-related domain"/>
    <property type="match status" value="2"/>
</dbReference>
<evidence type="ECO:0000259" key="6">
    <source>
        <dbReference type="PROSITE" id="PS51780"/>
    </source>
</evidence>
<dbReference type="Pfam" id="PF01510">
    <property type="entry name" value="Amidase_2"/>
    <property type="match status" value="1"/>
</dbReference>
<dbReference type="InterPro" id="IPR002502">
    <property type="entry name" value="Amidase_domain"/>
</dbReference>
<dbReference type="Pfam" id="PF13457">
    <property type="entry name" value="GW"/>
    <property type="match status" value="8"/>
</dbReference>
<keyword evidence="3" id="KW-0677">Repeat</keyword>
<dbReference type="GO" id="GO:0009253">
    <property type="term" value="P:peptidoglycan catabolic process"/>
    <property type="evidence" value="ECO:0007669"/>
    <property type="project" value="InterPro"/>
</dbReference>
<dbReference type="GO" id="GO:0008745">
    <property type="term" value="F:N-acetylmuramoyl-L-alanine amidase activity"/>
    <property type="evidence" value="ECO:0007669"/>
    <property type="project" value="InterPro"/>
</dbReference>
<dbReference type="InterPro" id="IPR038200">
    <property type="entry name" value="GW_dom_sf"/>
</dbReference>
<sequence length="893" mass="101029">MKNLVLYISIISCLLIFSPVISFGDEISDSNKNDLNEFGIEVGTEVYGEDISELSEEQLQYIPKGWRDGEFESEHLSSDEVKSSIYIRSIYPDVNNYIRNLNVSKVRYEYKDFFTKFTYRNGYGAIEGVVAHETANDNSNITQEISYMSRNHENAFVHAFVDHENIIEIHPLNYGAWGAGRIANQRFVHVELVRVNNFDQFARSINNYADYIADILYTYNLGVNSAERDGKGTLWSHKAVSIHLGKTNHVDPHGYFARYGYNWNEFLELVNDRHNKIVSSRKANTSKVGHLKSSDALIYNNPVNLSNSSKAGSSNTDEVFYIKAEATINGKVYYLLSRKPNTKNGVLGWAKAEDLRIHNHVGIDTESKSFIVNGNGKAFNKVWGGDDNIVYHDLSKYKYKDFKINKTEKVGNNIWYRGVLQGRTVWIHENFVETQKEQKTSKLGHIKNKDVKIYESIGNENSANLAGEKRSNKVYYIKKQAKIGSESFYLISEQPSSKNGVIGWVKAKDLSTHVHKGVDTKSKTLHIKGTGNAYSKAWGGDDDLVYNLSEHAGKELKVNKTESVGKNTWYRGYLDGEQVFIHSSYVAVKTESGTSQLGHINNSDVLIYQNIGDKSSAINAEEYMNAVYYIKKQAKLDNQTYYLLSEQPSSKNGVIGWVKAKDLSTHVHKGVDTKSKTLHIKGTGKAYTKAWGGDEDLVYNLSEHAGKELKVNKTESVGKNTWYRGYLDGEQVFIHSSYVAVKTESGTSKLGHIKHSDVLIYQNIGDKTTAKSANEYLNAVYYIKKQTKLDNQIYYLISKQPSSERGIIGWVREEDLSTHNHKGVDTKSKIFHTKGTGEAYSKAWGGSKDLVYDLSEYAGKKLKVNKTETVGKNTWYRGYLEGKQVFIHSSYLE</sequence>
<dbReference type="RefSeq" id="WP_121203874.1">
    <property type="nucleotide sequence ID" value="NZ_RBZP01000004.1"/>
</dbReference>
<evidence type="ECO:0000256" key="3">
    <source>
        <dbReference type="ARBA" id="ARBA00022737"/>
    </source>
</evidence>
<accession>A0A495A496</accession>
<dbReference type="CDD" id="cd06583">
    <property type="entry name" value="PGRP"/>
    <property type="match status" value="1"/>
</dbReference>
<protein>
    <recommendedName>
        <fullName evidence="5">Autolysin</fullName>
    </recommendedName>
    <alternativeName>
        <fullName evidence="4">Cell wall hydrolase</fullName>
    </alternativeName>
</protein>
<gene>
    <name evidence="7" type="ORF">D8M06_08000</name>
</gene>
<dbReference type="EMBL" id="RBZP01000004">
    <property type="protein sequence ID" value="RKQ34311.1"/>
    <property type="molecule type" value="Genomic_DNA"/>
</dbReference>
<keyword evidence="2" id="KW-0732">Signal</keyword>
<evidence type="ECO:0000313" key="7">
    <source>
        <dbReference type="EMBL" id="RKQ34311.1"/>
    </source>
</evidence>
<reference evidence="7 8" key="1">
    <citation type="journal article" date="2016" name="Int. J. Syst. Evol. Microbiol.">
        <title>Oceanobacillus halophilus sp. nov., a novel moderately halophilic bacterium from a hypersaline lake.</title>
        <authorList>
            <person name="Amoozegar M.A."/>
            <person name="Bagheri M."/>
            <person name="Makhdoumi A."/>
            <person name="Nikou M.M."/>
            <person name="Fazeli S.A.S."/>
            <person name="Schumann P."/>
            <person name="Sproer C."/>
            <person name="Sanchez-Porro C."/>
            <person name="Ventosa A."/>
        </authorList>
    </citation>
    <scope>NUCLEOTIDE SEQUENCE [LARGE SCALE GENOMIC DNA]</scope>
    <source>
        <strain evidence="7 8">DSM 23996</strain>
    </source>
</reference>
<comment type="similarity">
    <text evidence="1">In the N-terminal section; belongs to the N-acetylmuramoyl-L-alanine amidase 2 family.</text>
</comment>
<dbReference type="Gene3D" id="3.40.80.10">
    <property type="entry name" value="Peptidoglycan recognition protein-like"/>
    <property type="match status" value="1"/>
</dbReference>
<feature type="domain" description="GW" evidence="6">
    <location>
        <begin position="436"/>
        <end position="515"/>
    </location>
</feature>
<dbReference type="InterPro" id="IPR036505">
    <property type="entry name" value="Amidase/PGRP_sf"/>
</dbReference>
<evidence type="ECO:0000256" key="1">
    <source>
        <dbReference type="ARBA" id="ARBA00006088"/>
    </source>
</evidence>
<name>A0A495A496_9BACI</name>
<organism evidence="7 8">
    <name type="scientific">Oceanobacillus halophilus</name>
    <dbReference type="NCBI Taxonomy" id="930130"/>
    <lineage>
        <taxon>Bacteria</taxon>
        <taxon>Bacillati</taxon>
        <taxon>Bacillota</taxon>
        <taxon>Bacilli</taxon>
        <taxon>Bacillales</taxon>
        <taxon>Bacillaceae</taxon>
        <taxon>Oceanobacillus</taxon>
    </lineage>
</organism>
<dbReference type="AlphaFoldDB" id="A0A495A496"/>
<dbReference type="SUPFAM" id="SSF55846">
    <property type="entry name" value="N-acetylmuramoyl-L-alanine amidase-like"/>
    <property type="match status" value="1"/>
</dbReference>
<dbReference type="Gene3D" id="2.30.30.170">
    <property type="match status" value="8"/>
</dbReference>
<proteinExistence type="inferred from homology"/>
<comment type="caution">
    <text evidence="7">The sequence shown here is derived from an EMBL/GenBank/DDBJ whole genome shotgun (WGS) entry which is preliminary data.</text>
</comment>
<evidence type="ECO:0000256" key="2">
    <source>
        <dbReference type="ARBA" id="ARBA00022729"/>
    </source>
</evidence>
<evidence type="ECO:0000256" key="4">
    <source>
        <dbReference type="ARBA" id="ARBA00030881"/>
    </source>
</evidence>
<dbReference type="SMART" id="SM00644">
    <property type="entry name" value="Ami_2"/>
    <property type="match status" value="1"/>
</dbReference>
<evidence type="ECO:0000256" key="5">
    <source>
        <dbReference type="ARBA" id="ARBA00032390"/>
    </source>
</evidence>
<dbReference type="OrthoDB" id="9816557at2"/>
<evidence type="ECO:0000313" key="8">
    <source>
        <dbReference type="Proteomes" id="UP000269301"/>
    </source>
</evidence>
<dbReference type="InterPro" id="IPR025987">
    <property type="entry name" value="GW_dom"/>
</dbReference>
<dbReference type="Proteomes" id="UP000269301">
    <property type="component" value="Unassembled WGS sequence"/>
</dbReference>
<keyword evidence="8" id="KW-1185">Reference proteome</keyword>